<evidence type="ECO:0000313" key="2">
    <source>
        <dbReference type="EMBL" id="PTN09544.1"/>
    </source>
</evidence>
<dbReference type="PROSITE" id="PS51257">
    <property type="entry name" value="PROKAR_LIPOPROTEIN"/>
    <property type="match status" value="1"/>
</dbReference>
<protein>
    <submittedName>
        <fullName evidence="2">Glycosyl hydrolase family 32</fullName>
    </submittedName>
</protein>
<name>A0A2T5C406_9BACT</name>
<dbReference type="InterPro" id="IPR055133">
    <property type="entry name" value="BT_3657-like_N"/>
</dbReference>
<dbReference type="PANTHER" id="PTHR43301">
    <property type="entry name" value="ARABINAN ENDO-1,5-ALPHA-L-ARABINOSIDASE"/>
    <property type="match status" value="1"/>
</dbReference>
<dbReference type="Pfam" id="PF22847">
    <property type="entry name" value="BT_3657-like_N"/>
    <property type="match status" value="1"/>
</dbReference>
<dbReference type="EMBL" id="QAAD01000004">
    <property type="protein sequence ID" value="PTN09544.1"/>
    <property type="molecule type" value="Genomic_DNA"/>
</dbReference>
<dbReference type="SUPFAM" id="SSF75005">
    <property type="entry name" value="Arabinanase/levansucrase/invertase"/>
    <property type="match status" value="1"/>
</dbReference>
<dbReference type="PANTHER" id="PTHR43301:SF3">
    <property type="entry name" value="ARABINAN ENDO-1,5-ALPHA-L-ARABINOSIDASE A-RELATED"/>
    <property type="match status" value="1"/>
</dbReference>
<keyword evidence="2" id="KW-0378">Hydrolase</keyword>
<gene>
    <name evidence="2" type="ORF">C8N47_10489</name>
</gene>
<dbReference type="RefSeq" id="WP_107821448.1">
    <property type="nucleotide sequence ID" value="NZ_OY782574.1"/>
</dbReference>
<evidence type="ECO:0000259" key="1">
    <source>
        <dbReference type="Pfam" id="PF22847"/>
    </source>
</evidence>
<dbReference type="InterPro" id="IPR050727">
    <property type="entry name" value="GH43_arabinanases"/>
</dbReference>
<proteinExistence type="predicted"/>
<dbReference type="GO" id="GO:0016787">
    <property type="term" value="F:hydrolase activity"/>
    <property type="evidence" value="ECO:0007669"/>
    <property type="project" value="UniProtKB-KW"/>
</dbReference>
<dbReference type="InterPro" id="IPR023296">
    <property type="entry name" value="Glyco_hydro_beta-prop_sf"/>
</dbReference>
<evidence type="ECO:0000313" key="3">
    <source>
        <dbReference type="Proteomes" id="UP000243525"/>
    </source>
</evidence>
<dbReference type="AlphaFoldDB" id="A0A2T5C406"/>
<sequence length="310" mass="35461">MKNKIVLLVALFGTLISCSKEKEVYLFSTFREPADKGLFFAYSEDGYHWNDLGGPWLAPEVGTQKVMRDPSVVQGPDGTFHLVWTSSWRGDLGFGYASSKDLIHWSEEQLLPVMTDTSTVNVWAPELFYDDEQDRFIIIWASTIPFKFEKGEEEEKNNHRMYYTTTKDFKSFTETKLFLDPGFSVIDCVIVKRGAKDYVLVLKDNTRPRRDIEVAFGESPLGPWHDISEPFTGFKSEGPTVVKVGEDYLIYYDDYGNMRYGCARTKDFKSFEDISDQVTLPEGHKHGTIFRVKQSVVDALLKQSKADKGL</sequence>
<keyword evidence="3" id="KW-1185">Reference proteome</keyword>
<reference evidence="2 3" key="1">
    <citation type="submission" date="2018-04" db="EMBL/GenBank/DDBJ databases">
        <title>Genomic Encyclopedia of Archaeal and Bacterial Type Strains, Phase II (KMG-II): from individual species to whole genera.</title>
        <authorList>
            <person name="Goeker M."/>
        </authorList>
    </citation>
    <scope>NUCLEOTIDE SEQUENCE [LARGE SCALE GENOMIC DNA]</scope>
    <source>
        <strain evidence="2 3">DSM 28823</strain>
    </source>
</reference>
<dbReference type="OrthoDB" id="9758923at2"/>
<organism evidence="2 3">
    <name type="scientific">Mangrovibacterium marinum</name>
    <dbReference type="NCBI Taxonomy" id="1639118"/>
    <lineage>
        <taxon>Bacteria</taxon>
        <taxon>Pseudomonadati</taxon>
        <taxon>Bacteroidota</taxon>
        <taxon>Bacteroidia</taxon>
        <taxon>Marinilabiliales</taxon>
        <taxon>Prolixibacteraceae</taxon>
        <taxon>Mangrovibacterium</taxon>
    </lineage>
</organism>
<accession>A0A2T5C406</accession>
<dbReference type="Proteomes" id="UP000243525">
    <property type="component" value="Unassembled WGS sequence"/>
</dbReference>
<dbReference type="Gene3D" id="2.115.10.20">
    <property type="entry name" value="Glycosyl hydrolase domain, family 43"/>
    <property type="match status" value="1"/>
</dbReference>
<dbReference type="CDD" id="cd08983">
    <property type="entry name" value="GH43_Bt3655-like"/>
    <property type="match status" value="1"/>
</dbReference>
<feature type="domain" description="Arabinosidase BT-3657-like N-terminal" evidence="1">
    <location>
        <begin position="24"/>
        <end position="118"/>
    </location>
</feature>
<comment type="caution">
    <text evidence="2">The sequence shown here is derived from an EMBL/GenBank/DDBJ whole genome shotgun (WGS) entry which is preliminary data.</text>
</comment>